<dbReference type="RefSeq" id="WP_243490619.1">
    <property type="nucleotide sequence ID" value="NZ_CP063361.1"/>
</dbReference>
<dbReference type="EMBL" id="CP063361">
    <property type="protein sequence ID" value="UOD29397.1"/>
    <property type="molecule type" value="Genomic_DNA"/>
</dbReference>
<evidence type="ECO:0000313" key="1">
    <source>
        <dbReference type="EMBL" id="UOD29397.1"/>
    </source>
</evidence>
<proteinExistence type="predicted"/>
<organism evidence="1 2">
    <name type="scientific">Massilia violaceinigra</name>
    <dbReference type="NCBI Taxonomy" id="2045208"/>
    <lineage>
        <taxon>Bacteria</taxon>
        <taxon>Pseudomonadati</taxon>
        <taxon>Pseudomonadota</taxon>
        <taxon>Betaproteobacteria</taxon>
        <taxon>Burkholderiales</taxon>
        <taxon>Oxalobacteraceae</taxon>
        <taxon>Telluria group</taxon>
        <taxon>Massilia</taxon>
    </lineage>
</organism>
<dbReference type="Proteomes" id="UP000831532">
    <property type="component" value="Chromosome"/>
</dbReference>
<evidence type="ECO:0000313" key="2">
    <source>
        <dbReference type="Proteomes" id="UP000831532"/>
    </source>
</evidence>
<accession>A0ABY4A429</accession>
<sequence length="174" mass="18917">MNELFEFAFDGIPADSLGNLIIGLIRTADQVVDAMEDGVDLLPASVLDPVYWRGIAARSGDAACIINFRTLDIGGKQVARPTLIMMHYDDMSDFSIVLSGGDCKNAGLNAADDFYQWARKVSERYCVTDFYGGLDAAQDANTRLFSKDGLGPLLSMSDLDGIWEDDAGEPVRHA</sequence>
<protein>
    <submittedName>
        <fullName evidence="1">Uncharacterized protein</fullName>
    </submittedName>
</protein>
<reference evidence="1 2" key="1">
    <citation type="submission" date="2020-10" db="EMBL/GenBank/DDBJ databases">
        <title>Genome analysis of Massilia species.</title>
        <authorList>
            <person name="Jung D.-H."/>
        </authorList>
    </citation>
    <scope>NUCLEOTIDE SEQUENCE [LARGE SCALE GENOMIC DNA]</scope>
    <source>
        <strain evidence="2">sipir</strain>
    </source>
</reference>
<keyword evidence="2" id="KW-1185">Reference proteome</keyword>
<gene>
    <name evidence="1" type="ORF">INH39_28990</name>
</gene>
<name>A0ABY4A429_9BURK</name>